<evidence type="ECO:0000256" key="1">
    <source>
        <dbReference type="SAM" id="MobiDB-lite"/>
    </source>
</evidence>
<reference evidence="2" key="1">
    <citation type="journal article" date="2014" name="Int. J. Syst. Evol. Microbiol.">
        <title>Complete genome sequence of Corynebacterium casei LMG S-19264T (=DSM 44701T), isolated from a smear-ripened cheese.</title>
        <authorList>
            <consortium name="US DOE Joint Genome Institute (JGI-PGF)"/>
            <person name="Walter F."/>
            <person name="Albersmeier A."/>
            <person name="Kalinowski J."/>
            <person name="Ruckert C."/>
        </authorList>
    </citation>
    <scope>NUCLEOTIDE SEQUENCE</scope>
    <source>
        <strain evidence="2">KCTC 32422</strain>
    </source>
</reference>
<protein>
    <submittedName>
        <fullName evidence="2">Uncharacterized protein</fullName>
    </submittedName>
</protein>
<accession>A0A918R7Z5</accession>
<gene>
    <name evidence="2" type="ORF">GCM10011617_02190</name>
</gene>
<reference evidence="2" key="2">
    <citation type="submission" date="2020-09" db="EMBL/GenBank/DDBJ databases">
        <authorList>
            <person name="Sun Q."/>
            <person name="Kim S."/>
        </authorList>
    </citation>
    <scope>NUCLEOTIDE SEQUENCE</scope>
    <source>
        <strain evidence="2">KCTC 32422</strain>
    </source>
</reference>
<evidence type="ECO:0000313" key="3">
    <source>
        <dbReference type="Proteomes" id="UP000634139"/>
    </source>
</evidence>
<feature type="region of interest" description="Disordered" evidence="1">
    <location>
        <begin position="19"/>
        <end position="67"/>
    </location>
</feature>
<name>A0A918R7Z5_9SPHN</name>
<comment type="caution">
    <text evidence="2">The sequence shown here is derived from an EMBL/GenBank/DDBJ whole genome shotgun (WGS) entry which is preliminary data.</text>
</comment>
<organism evidence="2 3">
    <name type="scientific">Novosphingobium arvoryzae</name>
    <dbReference type="NCBI Taxonomy" id="1256514"/>
    <lineage>
        <taxon>Bacteria</taxon>
        <taxon>Pseudomonadati</taxon>
        <taxon>Pseudomonadota</taxon>
        <taxon>Alphaproteobacteria</taxon>
        <taxon>Sphingomonadales</taxon>
        <taxon>Sphingomonadaceae</taxon>
        <taxon>Novosphingobium</taxon>
    </lineage>
</organism>
<evidence type="ECO:0000313" key="2">
    <source>
        <dbReference type="EMBL" id="GGZ87081.1"/>
    </source>
</evidence>
<dbReference type="RefSeq" id="WP_189538578.1">
    <property type="nucleotide sequence ID" value="NZ_BMZD01000001.1"/>
</dbReference>
<dbReference type="Proteomes" id="UP000634139">
    <property type="component" value="Unassembled WGS sequence"/>
</dbReference>
<keyword evidence="3" id="KW-1185">Reference proteome</keyword>
<dbReference type="EMBL" id="BMZD01000001">
    <property type="protein sequence ID" value="GGZ87081.1"/>
    <property type="molecule type" value="Genomic_DNA"/>
</dbReference>
<dbReference type="AlphaFoldDB" id="A0A918R7Z5"/>
<proteinExistence type="predicted"/>
<feature type="compositionally biased region" description="Pro residues" evidence="1">
    <location>
        <begin position="50"/>
        <end position="67"/>
    </location>
</feature>
<sequence>MRAVPILIALLCLTACGKQDNAPGPGGVSVGEAKALDEAAEMLEGQRLPVTPPPTQAAPAPTPAPTR</sequence>